<dbReference type="Pfam" id="PF07905">
    <property type="entry name" value="PucR"/>
    <property type="match status" value="1"/>
</dbReference>
<sequence>MYTIGDLQSNVDLGLELRVGGNRAKTAEIARAEVLRLGQLPTAEHRAVLLLTSGLPEDVSPGSSQALVAAAKSAGAVGVVHTLAADAAQLPAAIVEAAAALDLPLLSAPANASLRSIKDAVNERVARSELVLYQQLLTLQSSLIAAVSTPDPTDSLLRRLGALVNSTVILYHPDGRLLAATGDGPTNVIWQRIDKSSQERQQFTVGQWHVVASLINGPEEAHRWIVLARRGHPTSQEIVSQLITTVEQLLDVIALSRRAAATEEAHQRADVLQRLVSNNGYEKFGWDHVRRFGFEPHGPCFVATIALPHWSRRRLDPELHSQQLRDVTQILRGLISNSSSPHLVGSHEGVAVVLLQCSDSRLIDESVSVLGARKLQASAGIGRKVASLDLIGNSYRDARLALTRSLTRATDVPAVQRFEDFAVADIAISTADEDQLIRRSHDLLAKIEGSEHLLETLIVYMQNDLSINDTANELNIHPNSVRYRISRAEELIGGSLRSLPTIVDVFLAVQVIARNRAGSVFTLNEHRTTPHVNVALG</sequence>
<evidence type="ECO:0008006" key="7">
    <source>
        <dbReference type="Google" id="ProtNLM"/>
    </source>
</evidence>
<proteinExistence type="inferred from homology"/>
<dbReference type="RefSeq" id="WP_138646990.1">
    <property type="nucleotide sequence ID" value="NZ_VCKW01000112.1"/>
</dbReference>
<name>A0A5C4J8F1_9ACTN</name>
<comment type="caution">
    <text evidence="5">The sequence shown here is derived from an EMBL/GenBank/DDBJ whole genome shotgun (WGS) entry which is preliminary data.</text>
</comment>
<dbReference type="InterPro" id="IPR041522">
    <property type="entry name" value="CdaR_GGDEF"/>
</dbReference>
<dbReference type="OrthoDB" id="33973at2"/>
<dbReference type="InterPro" id="IPR013324">
    <property type="entry name" value="RNA_pol_sigma_r3/r4-like"/>
</dbReference>
<reference evidence="5 6" key="1">
    <citation type="submission" date="2019-05" db="EMBL/GenBank/DDBJ databases">
        <title>Draft genome sequence of Actinomadura sp. 14C53.</title>
        <authorList>
            <person name="Saricaoglu S."/>
            <person name="Isik K."/>
        </authorList>
    </citation>
    <scope>NUCLEOTIDE SEQUENCE [LARGE SCALE GENOMIC DNA]</scope>
    <source>
        <strain evidence="5 6">14C53</strain>
    </source>
</reference>
<evidence type="ECO:0000256" key="1">
    <source>
        <dbReference type="ARBA" id="ARBA00006754"/>
    </source>
</evidence>
<feature type="domain" description="Purine catabolism PurC-like" evidence="2">
    <location>
        <begin position="21"/>
        <end position="124"/>
    </location>
</feature>
<evidence type="ECO:0000259" key="3">
    <source>
        <dbReference type="Pfam" id="PF13556"/>
    </source>
</evidence>
<evidence type="ECO:0000259" key="2">
    <source>
        <dbReference type="Pfam" id="PF07905"/>
    </source>
</evidence>
<protein>
    <recommendedName>
        <fullName evidence="7">PucR family transcriptional regulator</fullName>
    </recommendedName>
</protein>
<dbReference type="InterPro" id="IPR025736">
    <property type="entry name" value="PucR_C-HTH_dom"/>
</dbReference>
<dbReference type="PANTHER" id="PTHR33744">
    <property type="entry name" value="CARBOHYDRATE DIACID REGULATOR"/>
    <property type="match status" value="1"/>
</dbReference>
<evidence type="ECO:0000313" key="6">
    <source>
        <dbReference type="Proteomes" id="UP000309174"/>
    </source>
</evidence>
<dbReference type="InterPro" id="IPR042070">
    <property type="entry name" value="PucR_C-HTH_sf"/>
</dbReference>
<dbReference type="AlphaFoldDB" id="A0A5C4J8F1"/>
<gene>
    <name evidence="5" type="ORF">ETD83_21785</name>
</gene>
<evidence type="ECO:0000259" key="4">
    <source>
        <dbReference type="Pfam" id="PF17853"/>
    </source>
</evidence>
<keyword evidence="6" id="KW-1185">Reference proteome</keyword>
<dbReference type="Pfam" id="PF13556">
    <property type="entry name" value="HTH_30"/>
    <property type="match status" value="1"/>
</dbReference>
<dbReference type="InterPro" id="IPR051448">
    <property type="entry name" value="CdaR-like_regulators"/>
</dbReference>
<dbReference type="EMBL" id="VCKW01000112">
    <property type="protein sequence ID" value="TMQ95966.1"/>
    <property type="molecule type" value="Genomic_DNA"/>
</dbReference>
<feature type="domain" description="CdaR GGDEF-like" evidence="4">
    <location>
        <begin position="288"/>
        <end position="402"/>
    </location>
</feature>
<accession>A0A5C4J8F1</accession>
<dbReference type="SUPFAM" id="SSF88659">
    <property type="entry name" value="Sigma3 and sigma4 domains of RNA polymerase sigma factors"/>
    <property type="match status" value="1"/>
</dbReference>
<dbReference type="Proteomes" id="UP000309174">
    <property type="component" value="Unassembled WGS sequence"/>
</dbReference>
<dbReference type="Gene3D" id="1.10.10.2840">
    <property type="entry name" value="PucR C-terminal helix-turn-helix domain"/>
    <property type="match status" value="1"/>
</dbReference>
<organism evidence="5 6">
    <name type="scientific">Actinomadura soli</name>
    <dbReference type="NCBI Taxonomy" id="2508997"/>
    <lineage>
        <taxon>Bacteria</taxon>
        <taxon>Bacillati</taxon>
        <taxon>Actinomycetota</taxon>
        <taxon>Actinomycetes</taxon>
        <taxon>Streptosporangiales</taxon>
        <taxon>Thermomonosporaceae</taxon>
        <taxon>Actinomadura</taxon>
    </lineage>
</organism>
<dbReference type="InterPro" id="IPR012914">
    <property type="entry name" value="PucR_dom"/>
</dbReference>
<evidence type="ECO:0000313" key="5">
    <source>
        <dbReference type="EMBL" id="TMQ95966.1"/>
    </source>
</evidence>
<dbReference type="Pfam" id="PF17853">
    <property type="entry name" value="GGDEF_2"/>
    <property type="match status" value="1"/>
</dbReference>
<feature type="domain" description="PucR C-terminal helix-turn-helix" evidence="3">
    <location>
        <begin position="453"/>
        <end position="510"/>
    </location>
</feature>
<comment type="similarity">
    <text evidence="1">Belongs to the CdaR family.</text>
</comment>